<sequence length="118" mass="12729">SAPPLPPLSRCHSERTPELGDPTWSLHIGQTRQAGAMEPRAAGDMDGQNGGSDNSDTKSTLKMILVHLDLKGAPPKVSYLAEVFPLFSALGATGLLIEYEDTFPYDKQLLPLRAAHAY</sequence>
<evidence type="ECO:0008006" key="4">
    <source>
        <dbReference type="Google" id="ProtNLM"/>
    </source>
</evidence>
<feature type="non-terminal residue" evidence="2">
    <location>
        <position position="118"/>
    </location>
</feature>
<dbReference type="Proteomes" id="UP000824782">
    <property type="component" value="Unassembled WGS sequence"/>
</dbReference>
<reference evidence="2" key="1">
    <citation type="thesis" date="2020" institute="ProQuest LLC" country="789 East Eisenhower Parkway, Ann Arbor, MI, USA">
        <title>Comparative Genomics and Chromosome Evolution.</title>
        <authorList>
            <person name="Mudd A.B."/>
        </authorList>
    </citation>
    <scope>NUCLEOTIDE SEQUENCE</scope>
    <source>
        <strain evidence="2">237g6f4</strain>
        <tissue evidence="2">Blood</tissue>
    </source>
</reference>
<dbReference type="InterPro" id="IPR038901">
    <property type="entry name" value="HEXDC-like"/>
</dbReference>
<accession>A0AAV6YK13</accession>
<gene>
    <name evidence="2" type="ORF">GDO81_028299</name>
</gene>
<evidence type="ECO:0000313" key="3">
    <source>
        <dbReference type="Proteomes" id="UP000824782"/>
    </source>
</evidence>
<keyword evidence="3" id="KW-1185">Reference proteome</keyword>
<evidence type="ECO:0000256" key="1">
    <source>
        <dbReference type="SAM" id="MobiDB-lite"/>
    </source>
</evidence>
<name>A0AAV6YK13_ENGPU</name>
<proteinExistence type="predicted"/>
<feature type="non-terminal residue" evidence="2">
    <location>
        <position position="1"/>
    </location>
</feature>
<dbReference type="EMBL" id="WNYA01063801">
    <property type="protein sequence ID" value="KAG8535547.1"/>
    <property type="molecule type" value="Genomic_DNA"/>
</dbReference>
<organism evidence="2 3">
    <name type="scientific">Engystomops pustulosus</name>
    <name type="common">Tungara frog</name>
    <name type="synonym">Physalaemus pustulosus</name>
    <dbReference type="NCBI Taxonomy" id="76066"/>
    <lineage>
        <taxon>Eukaryota</taxon>
        <taxon>Metazoa</taxon>
        <taxon>Chordata</taxon>
        <taxon>Craniata</taxon>
        <taxon>Vertebrata</taxon>
        <taxon>Euteleostomi</taxon>
        <taxon>Amphibia</taxon>
        <taxon>Batrachia</taxon>
        <taxon>Anura</taxon>
        <taxon>Neobatrachia</taxon>
        <taxon>Hyloidea</taxon>
        <taxon>Leptodactylidae</taxon>
        <taxon>Leiuperinae</taxon>
        <taxon>Engystomops</taxon>
    </lineage>
</organism>
<feature type="region of interest" description="Disordered" evidence="1">
    <location>
        <begin position="1"/>
        <end position="57"/>
    </location>
</feature>
<dbReference type="PANTHER" id="PTHR21040:SF6">
    <property type="entry name" value="HEXOSAMINIDASE D"/>
    <property type="match status" value="1"/>
</dbReference>
<protein>
    <recommendedName>
        <fullName evidence="4">Hexosaminidase D</fullName>
    </recommendedName>
</protein>
<dbReference type="PANTHER" id="PTHR21040">
    <property type="entry name" value="BCDNA.GH04120"/>
    <property type="match status" value="1"/>
</dbReference>
<evidence type="ECO:0000313" key="2">
    <source>
        <dbReference type="EMBL" id="KAG8535547.1"/>
    </source>
</evidence>
<dbReference type="Gene3D" id="3.20.20.80">
    <property type="entry name" value="Glycosidases"/>
    <property type="match status" value="1"/>
</dbReference>
<dbReference type="AlphaFoldDB" id="A0AAV6YK13"/>
<comment type="caution">
    <text evidence="2">The sequence shown here is derived from an EMBL/GenBank/DDBJ whole genome shotgun (WGS) entry which is preliminary data.</text>
</comment>
<dbReference type="GO" id="GO:0015929">
    <property type="term" value="F:hexosaminidase activity"/>
    <property type="evidence" value="ECO:0007669"/>
    <property type="project" value="InterPro"/>
</dbReference>